<keyword evidence="4" id="KW-1185">Reference proteome</keyword>
<evidence type="ECO:0008006" key="5">
    <source>
        <dbReference type="Google" id="ProtNLM"/>
    </source>
</evidence>
<gene>
    <name evidence="3" type="ORF">PG996_009914</name>
</gene>
<proteinExistence type="predicted"/>
<reference evidence="3 4" key="1">
    <citation type="submission" date="2023-01" db="EMBL/GenBank/DDBJ databases">
        <title>Analysis of 21 Apiospora genomes using comparative genomics revels a genus with tremendous synthesis potential of carbohydrate active enzymes and secondary metabolites.</title>
        <authorList>
            <person name="Sorensen T."/>
        </authorList>
    </citation>
    <scope>NUCLEOTIDE SEQUENCE [LARGE SCALE GENOMIC DNA]</scope>
    <source>
        <strain evidence="3 4">CBS 83171</strain>
    </source>
</reference>
<dbReference type="PANTHER" id="PTHR10622:SF10">
    <property type="entry name" value="HET DOMAIN-CONTAINING PROTEIN"/>
    <property type="match status" value="1"/>
</dbReference>
<feature type="domain" description="DUF8212" evidence="2">
    <location>
        <begin position="232"/>
        <end position="254"/>
    </location>
</feature>
<dbReference type="InterPro" id="IPR058525">
    <property type="entry name" value="DUF8212"/>
</dbReference>
<name>A0ABR1UM56_9PEZI</name>
<comment type="caution">
    <text evidence="3">The sequence shown here is derived from an EMBL/GenBank/DDBJ whole genome shotgun (WGS) entry which is preliminary data.</text>
</comment>
<dbReference type="Proteomes" id="UP001446871">
    <property type="component" value="Unassembled WGS sequence"/>
</dbReference>
<evidence type="ECO:0000259" key="2">
    <source>
        <dbReference type="Pfam" id="PF26640"/>
    </source>
</evidence>
<dbReference type="Pfam" id="PF06985">
    <property type="entry name" value="HET"/>
    <property type="match status" value="1"/>
</dbReference>
<dbReference type="Pfam" id="PF26640">
    <property type="entry name" value="DUF8212"/>
    <property type="match status" value="1"/>
</dbReference>
<feature type="domain" description="Heterokaryon incompatibility" evidence="1">
    <location>
        <begin position="22"/>
        <end position="112"/>
    </location>
</feature>
<organism evidence="3 4">
    <name type="scientific">Apiospora saccharicola</name>
    <dbReference type="NCBI Taxonomy" id="335842"/>
    <lineage>
        <taxon>Eukaryota</taxon>
        <taxon>Fungi</taxon>
        <taxon>Dikarya</taxon>
        <taxon>Ascomycota</taxon>
        <taxon>Pezizomycotina</taxon>
        <taxon>Sordariomycetes</taxon>
        <taxon>Xylariomycetidae</taxon>
        <taxon>Amphisphaeriales</taxon>
        <taxon>Apiosporaceae</taxon>
        <taxon>Apiospora</taxon>
    </lineage>
</organism>
<evidence type="ECO:0000313" key="3">
    <source>
        <dbReference type="EMBL" id="KAK8059984.1"/>
    </source>
</evidence>
<dbReference type="PANTHER" id="PTHR10622">
    <property type="entry name" value="HET DOMAIN-CONTAINING PROTEIN"/>
    <property type="match status" value="1"/>
</dbReference>
<dbReference type="EMBL" id="JAQQWM010000006">
    <property type="protein sequence ID" value="KAK8059984.1"/>
    <property type="molecule type" value="Genomic_DNA"/>
</dbReference>
<dbReference type="InterPro" id="IPR010730">
    <property type="entry name" value="HET"/>
</dbReference>
<protein>
    <recommendedName>
        <fullName evidence="5">Heterokaryon incompatibility domain-containing protein</fullName>
    </recommendedName>
</protein>
<evidence type="ECO:0000259" key="1">
    <source>
        <dbReference type="Pfam" id="PF06985"/>
    </source>
</evidence>
<evidence type="ECO:0000313" key="4">
    <source>
        <dbReference type="Proteomes" id="UP001446871"/>
    </source>
</evidence>
<accession>A0ABR1UM56</accession>
<sequence length="366" mass="41586">MRLIDVKNYVFQEFLGSQTPKYAILSHTWGHEEVTHQEWLGWLATGSSSAMKKQGFQKIMGACKQAKEDHLDGLWVDTNCIDKTSSAELTEAINSMYAWYRDSTICYCYMADVPTASSSDDDILTLFRESRWHTRGWTLQELLASRQIVFYSQSWTVIGTKDTLLSPISAVTGIEESCLAEATGQDRIRFANISMKMSWVAKRKTTRVEDIAYCMLGIFDINMPLLYGEGMKAFTRLQEEILRSTNDHTIFCWALDETVPEGWISMLAPTPQTFKDSADSRSFRNSALYYESLSMTPYSMTNIGLSITLPVIFTPKACMPSWMLSSMPTRMTRSICAYAWSTPLWSSGGRNPCGGLWRWIRKVSEA</sequence>